<gene>
    <name evidence="1" type="ORF">LY79DRAFT_585291</name>
</gene>
<dbReference type="GeneID" id="85444726"/>
<protein>
    <submittedName>
        <fullName evidence="1">Uncharacterized protein</fullName>
    </submittedName>
</protein>
<keyword evidence="2" id="KW-1185">Reference proteome</keyword>
<sequence>MSFPDSIRYRGLDKLLDPGQKDAILRFLSALQQFVNIITEPEELLILVALGFTGFEQVVPYIDLVNKVIKSALRYLPSDNNNLENNGMEILAYNVNQVPLSANKAALLSNVANIDNALSNSLIIYKVAPLSVFPYDHS</sequence>
<dbReference type="AlphaFoldDB" id="A0AAD8PJT6"/>
<proteinExistence type="predicted"/>
<dbReference type="EMBL" id="JAHLJV010000205">
    <property type="protein sequence ID" value="KAK1564155.1"/>
    <property type="molecule type" value="Genomic_DNA"/>
</dbReference>
<evidence type="ECO:0000313" key="1">
    <source>
        <dbReference type="EMBL" id="KAK1564155.1"/>
    </source>
</evidence>
<name>A0AAD8PJT6_9PEZI</name>
<accession>A0AAD8PJT6</accession>
<dbReference type="RefSeq" id="XP_060406983.1">
    <property type="nucleotide sequence ID" value="XM_060560486.1"/>
</dbReference>
<dbReference type="Proteomes" id="UP001230504">
    <property type="component" value="Unassembled WGS sequence"/>
</dbReference>
<evidence type="ECO:0000313" key="2">
    <source>
        <dbReference type="Proteomes" id="UP001230504"/>
    </source>
</evidence>
<reference evidence="1" key="1">
    <citation type="submission" date="2021-06" db="EMBL/GenBank/DDBJ databases">
        <title>Comparative genomics, transcriptomics and evolutionary studies reveal genomic signatures of adaptation to plant cell wall in hemibiotrophic fungi.</title>
        <authorList>
            <consortium name="DOE Joint Genome Institute"/>
            <person name="Baroncelli R."/>
            <person name="Diaz J.F."/>
            <person name="Benocci T."/>
            <person name="Peng M."/>
            <person name="Battaglia E."/>
            <person name="Haridas S."/>
            <person name="Andreopoulos W."/>
            <person name="Labutti K."/>
            <person name="Pangilinan J."/>
            <person name="Floch G.L."/>
            <person name="Makela M.R."/>
            <person name="Henrissat B."/>
            <person name="Grigoriev I.V."/>
            <person name="Crouch J.A."/>
            <person name="De Vries R.P."/>
            <person name="Sukno S.A."/>
            <person name="Thon M.R."/>
        </authorList>
    </citation>
    <scope>NUCLEOTIDE SEQUENCE</scope>
    <source>
        <strain evidence="1">CBS 125086</strain>
    </source>
</reference>
<organism evidence="1 2">
    <name type="scientific">Colletotrichum navitas</name>
    <dbReference type="NCBI Taxonomy" id="681940"/>
    <lineage>
        <taxon>Eukaryota</taxon>
        <taxon>Fungi</taxon>
        <taxon>Dikarya</taxon>
        <taxon>Ascomycota</taxon>
        <taxon>Pezizomycotina</taxon>
        <taxon>Sordariomycetes</taxon>
        <taxon>Hypocreomycetidae</taxon>
        <taxon>Glomerellales</taxon>
        <taxon>Glomerellaceae</taxon>
        <taxon>Colletotrichum</taxon>
        <taxon>Colletotrichum graminicola species complex</taxon>
    </lineage>
</organism>
<comment type="caution">
    <text evidence="1">The sequence shown here is derived from an EMBL/GenBank/DDBJ whole genome shotgun (WGS) entry which is preliminary data.</text>
</comment>